<dbReference type="InterPro" id="IPR000210">
    <property type="entry name" value="BTB/POZ_dom"/>
</dbReference>
<evidence type="ECO:0000313" key="3">
    <source>
        <dbReference type="Proteomes" id="UP000285301"/>
    </source>
</evidence>
<feature type="domain" description="BTB" evidence="1">
    <location>
        <begin position="24"/>
        <end position="94"/>
    </location>
</feature>
<dbReference type="OrthoDB" id="45365at2759"/>
<evidence type="ECO:0000313" key="2">
    <source>
        <dbReference type="EMBL" id="RWS01752.1"/>
    </source>
</evidence>
<dbReference type="SMART" id="SM00875">
    <property type="entry name" value="BACK"/>
    <property type="match status" value="1"/>
</dbReference>
<sequence>MNRNEFLLKIENPIENLFNNEESSDVILEFGSPVQRVFAHKAVLSANSDYFKKMFFEGGWKESNQNTVELQDINAEIFTLLLKAFYGITLEFDALSCFDLLVLRGMATQYCSQKFEEVMDEAIINRLSSENVAEFYSMAVAADLPHLVSQFKDYFHQHFTEIVRVKSSFKTLSKEWAIEILKNDELRVAEIDVFISLLEWTKHHESSEEETKEMMQYIKLELIILCDFLKQIRPTKIFTDTEILNALESRSNNRLNGYSRISPRIEGPRDFYS</sequence>
<organism evidence="2 3">
    <name type="scientific">Dinothrombium tinctorium</name>
    <dbReference type="NCBI Taxonomy" id="1965070"/>
    <lineage>
        <taxon>Eukaryota</taxon>
        <taxon>Metazoa</taxon>
        <taxon>Ecdysozoa</taxon>
        <taxon>Arthropoda</taxon>
        <taxon>Chelicerata</taxon>
        <taxon>Arachnida</taxon>
        <taxon>Acari</taxon>
        <taxon>Acariformes</taxon>
        <taxon>Trombidiformes</taxon>
        <taxon>Prostigmata</taxon>
        <taxon>Anystina</taxon>
        <taxon>Parasitengona</taxon>
        <taxon>Trombidioidea</taxon>
        <taxon>Trombidiidae</taxon>
        <taxon>Dinothrombium</taxon>
    </lineage>
</organism>
<dbReference type="Pfam" id="PF00651">
    <property type="entry name" value="BTB"/>
    <property type="match status" value="1"/>
</dbReference>
<dbReference type="InterPro" id="IPR011333">
    <property type="entry name" value="SKP1/BTB/POZ_sf"/>
</dbReference>
<dbReference type="InterPro" id="IPR052407">
    <property type="entry name" value="BTB_POZ_domain_cont_9"/>
</dbReference>
<protein>
    <submittedName>
        <fullName evidence="2">BTB/POZ domain-containing protein 9-like isoform X2</fullName>
    </submittedName>
</protein>
<dbReference type="GO" id="GO:0005737">
    <property type="term" value="C:cytoplasm"/>
    <property type="evidence" value="ECO:0007669"/>
    <property type="project" value="TreeGrafter"/>
</dbReference>
<dbReference type="Gene3D" id="1.25.40.420">
    <property type="match status" value="1"/>
</dbReference>
<dbReference type="Gene3D" id="3.30.710.10">
    <property type="entry name" value="Potassium Channel Kv1.1, Chain A"/>
    <property type="match status" value="1"/>
</dbReference>
<dbReference type="PROSITE" id="PS50097">
    <property type="entry name" value="BTB"/>
    <property type="match status" value="1"/>
</dbReference>
<keyword evidence="3" id="KW-1185">Reference proteome</keyword>
<comment type="caution">
    <text evidence="2">The sequence shown here is derived from an EMBL/GenBank/DDBJ whole genome shotgun (WGS) entry which is preliminary data.</text>
</comment>
<proteinExistence type="predicted"/>
<dbReference type="InterPro" id="IPR011705">
    <property type="entry name" value="BACK"/>
</dbReference>
<gene>
    <name evidence="2" type="ORF">B4U79_16690</name>
</gene>
<name>A0A443QFG4_9ACAR</name>
<dbReference type="PANTHER" id="PTHR46306:SF1">
    <property type="entry name" value="BTB_POZ DOMAIN-CONTAINING PROTEIN 9"/>
    <property type="match status" value="1"/>
</dbReference>
<evidence type="ECO:0000259" key="1">
    <source>
        <dbReference type="PROSITE" id="PS50097"/>
    </source>
</evidence>
<dbReference type="STRING" id="1965070.A0A443QFG4"/>
<dbReference type="Pfam" id="PF07707">
    <property type="entry name" value="BACK"/>
    <property type="match status" value="1"/>
</dbReference>
<accession>A0A443QFG4</accession>
<dbReference type="AlphaFoldDB" id="A0A443QFG4"/>
<dbReference type="SUPFAM" id="SSF54695">
    <property type="entry name" value="POZ domain"/>
    <property type="match status" value="1"/>
</dbReference>
<dbReference type="PANTHER" id="PTHR46306">
    <property type="entry name" value="BTB/POZ DOMAIN-CONTAINING PROTEIN 9"/>
    <property type="match status" value="1"/>
</dbReference>
<dbReference type="Proteomes" id="UP000285301">
    <property type="component" value="Unassembled WGS sequence"/>
</dbReference>
<dbReference type="SMART" id="SM00225">
    <property type="entry name" value="BTB"/>
    <property type="match status" value="1"/>
</dbReference>
<reference evidence="2 3" key="1">
    <citation type="journal article" date="2018" name="Gigascience">
        <title>Genomes of trombidid mites reveal novel predicted allergens and laterally-transferred genes associated with secondary metabolism.</title>
        <authorList>
            <person name="Dong X."/>
            <person name="Chaisiri K."/>
            <person name="Xia D."/>
            <person name="Armstrong S.D."/>
            <person name="Fang Y."/>
            <person name="Donnelly M.J."/>
            <person name="Kadowaki T."/>
            <person name="McGarry J.W."/>
            <person name="Darby A.C."/>
            <person name="Makepeace B.L."/>
        </authorList>
    </citation>
    <scope>NUCLEOTIDE SEQUENCE [LARGE SCALE GENOMIC DNA]</scope>
    <source>
        <strain evidence="2">UoL-WK</strain>
    </source>
</reference>
<dbReference type="EMBL" id="NCKU01008682">
    <property type="protein sequence ID" value="RWS01752.1"/>
    <property type="molecule type" value="Genomic_DNA"/>
</dbReference>